<evidence type="ECO:0000256" key="4">
    <source>
        <dbReference type="ARBA" id="ARBA00022679"/>
    </source>
</evidence>
<evidence type="ECO:0000256" key="8">
    <source>
        <dbReference type="HAMAP-Rule" id="MF_00456"/>
    </source>
</evidence>
<evidence type="ECO:0000313" key="11">
    <source>
        <dbReference type="Proteomes" id="UP000004947"/>
    </source>
</evidence>
<feature type="binding site" evidence="8">
    <location>
        <begin position="218"/>
        <end position="224"/>
    </location>
    <ligand>
        <name>ATP</name>
        <dbReference type="ChEBI" id="CHEBI:30616"/>
    </ligand>
</feature>
<keyword evidence="4 8" id="KW-0808">Transferase</keyword>
<dbReference type="GO" id="GO:0003723">
    <property type="term" value="F:RNA binding"/>
    <property type="evidence" value="ECO:0007669"/>
    <property type="project" value="InterPro"/>
</dbReference>
<evidence type="ECO:0000256" key="7">
    <source>
        <dbReference type="ARBA" id="ARBA00022840"/>
    </source>
</evidence>
<evidence type="ECO:0000256" key="3">
    <source>
        <dbReference type="ARBA" id="ARBA00022650"/>
    </source>
</evidence>
<proteinExistence type="inferred from homology"/>
<dbReference type="PRINTS" id="PR00474">
    <property type="entry name" value="GLU5KINASE"/>
</dbReference>
<dbReference type="EC" id="2.7.2.11" evidence="8"/>
<comment type="subcellular location">
    <subcellularLocation>
        <location evidence="8">Cytoplasm</location>
    </subcellularLocation>
</comment>
<evidence type="ECO:0000256" key="5">
    <source>
        <dbReference type="ARBA" id="ARBA00022741"/>
    </source>
</evidence>
<dbReference type="PROSITE" id="PS00902">
    <property type="entry name" value="GLUTAMATE_5_KINASE"/>
    <property type="match status" value="1"/>
</dbReference>
<keyword evidence="1 8" id="KW-0963">Cytoplasm</keyword>
<dbReference type="PANTHER" id="PTHR43654:SF1">
    <property type="entry name" value="ISOPENTENYL PHOSPHATE KINASE"/>
    <property type="match status" value="1"/>
</dbReference>
<comment type="function">
    <text evidence="8">Catalyzes the transfer of a phosphate group to glutamate to form L-glutamate 5-phosphate.</text>
</comment>
<organism evidence="10 11">
    <name type="scientific">Lentisphaera araneosa HTCC2155</name>
    <dbReference type="NCBI Taxonomy" id="313628"/>
    <lineage>
        <taxon>Bacteria</taxon>
        <taxon>Pseudomonadati</taxon>
        <taxon>Lentisphaerota</taxon>
        <taxon>Lentisphaeria</taxon>
        <taxon>Lentisphaerales</taxon>
        <taxon>Lentisphaeraceae</taxon>
        <taxon>Lentisphaera</taxon>
    </lineage>
</organism>
<comment type="caution">
    <text evidence="10">The sequence shown here is derived from an EMBL/GenBank/DDBJ whole genome shotgun (WGS) entry which is preliminary data.</text>
</comment>
<dbReference type="Pfam" id="PF01472">
    <property type="entry name" value="PUA"/>
    <property type="match status" value="1"/>
</dbReference>
<dbReference type="Proteomes" id="UP000004947">
    <property type="component" value="Unassembled WGS sequence"/>
</dbReference>
<dbReference type="OrthoDB" id="9804434at2"/>
<evidence type="ECO:0000259" key="9">
    <source>
        <dbReference type="SMART" id="SM00359"/>
    </source>
</evidence>
<dbReference type="EMBL" id="ABCK01000014">
    <property type="protein sequence ID" value="EDM26722.1"/>
    <property type="molecule type" value="Genomic_DNA"/>
</dbReference>
<comment type="catalytic activity">
    <reaction evidence="8">
        <text>L-glutamate + ATP = L-glutamyl 5-phosphate + ADP</text>
        <dbReference type="Rhea" id="RHEA:14877"/>
        <dbReference type="ChEBI" id="CHEBI:29985"/>
        <dbReference type="ChEBI" id="CHEBI:30616"/>
        <dbReference type="ChEBI" id="CHEBI:58274"/>
        <dbReference type="ChEBI" id="CHEBI:456216"/>
        <dbReference type="EC" id="2.7.2.11"/>
    </reaction>
</comment>
<keyword evidence="2 8" id="KW-0028">Amino-acid biosynthesis</keyword>
<dbReference type="HAMAP" id="MF_00456">
    <property type="entry name" value="ProB"/>
    <property type="match status" value="1"/>
</dbReference>
<dbReference type="Gene3D" id="3.40.1160.10">
    <property type="entry name" value="Acetylglutamate kinase-like"/>
    <property type="match status" value="1"/>
</dbReference>
<dbReference type="GO" id="GO:0055129">
    <property type="term" value="P:L-proline biosynthetic process"/>
    <property type="evidence" value="ECO:0007669"/>
    <property type="project" value="UniProtKB-UniRule"/>
</dbReference>
<comment type="pathway">
    <text evidence="8">Amino-acid biosynthesis; L-proline biosynthesis; L-glutamate 5-semialdehyde from L-glutamate: step 1/2.</text>
</comment>
<dbReference type="NCBIfam" id="TIGR01027">
    <property type="entry name" value="proB"/>
    <property type="match status" value="1"/>
</dbReference>
<dbReference type="PIRSF" id="PIRSF000729">
    <property type="entry name" value="GK"/>
    <property type="match status" value="1"/>
</dbReference>
<name>A6DNR3_9BACT</name>
<keyword evidence="11" id="KW-1185">Reference proteome</keyword>
<dbReference type="InterPro" id="IPR019797">
    <property type="entry name" value="Glutamate_5-kinase_CS"/>
</dbReference>
<dbReference type="InterPro" id="IPR001048">
    <property type="entry name" value="Asp/Glu/Uridylate_kinase"/>
</dbReference>
<dbReference type="RefSeq" id="WP_007279500.1">
    <property type="nucleotide sequence ID" value="NZ_ABCK01000014.1"/>
</dbReference>
<feature type="domain" description="PUA" evidence="9">
    <location>
        <begin position="284"/>
        <end position="381"/>
    </location>
</feature>
<evidence type="ECO:0000313" key="10">
    <source>
        <dbReference type="EMBL" id="EDM26722.1"/>
    </source>
</evidence>
<evidence type="ECO:0000256" key="6">
    <source>
        <dbReference type="ARBA" id="ARBA00022777"/>
    </source>
</evidence>
<keyword evidence="3 8" id="KW-0641">Proline biosynthesis</keyword>
<protein>
    <recommendedName>
        <fullName evidence="8">Glutamate 5-kinase</fullName>
        <ecNumber evidence="8">2.7.2.11</ecNumber>
    </recommendedName>
    <alternativeName>
        <fullName evidence="8">Gamma-glutamyl kinase</fullName>
        <shortName evidence="8">GK</shortName>
    </alternativeName>
</protein>
<keyword evidence="7 8" id="KW-0067">ATP-binding</keyword>
<evidence type="ECO:0000256" key="2">
    <source>
        <dbReference type="ARBA" id="ARBA00022605"/>
    </source>
</evidence>
<dbReference type="InterPro" id="IPR011529">
    <property type="entry name" value="Glu_5kinase"/>
</dbReference>
<dbReference type="SUPFAM" id="SSF88697">
    <property type="entry name" value="PUA domain-like"/>
    <property type="match status" value="1"/>
</dbReference>
<gene>
    <name evidence="8" type="primary">proB</name>
    <name evidence="10" type="ORF">LNTAR_18785</name>
</gene>
<keyword evidence="5 8" id="KW-0547">Nucleotide-binding</keyword>
<dbReference type="InterPro" id="IPR036393">
    <property type="entry name" value="AceGlu_kinase-like_sf"/>
</dbReference>
<dbReference type="InterPro" id="IPR002478">
    <property type="entry name" value="PUA"/>
</dbReference>
<sequence length="381" mass="41510">MTPREKIFNSAQRIVVKVGSRLLVDENGVPSAQRIDDLVEALHKLRELGKEVILVSSGAIASGMSLLGMTQRPKHLPELQLCAAAGQSRLMSFYEQACAKRDFHCAQLLLMADDVRNRHRHLNLSNCLNAMLRKGVMPIINENDSLTVKEIRFGENDELAALVGIMSKSELTVLMTSINGLHTLDKDGKPDKRISIVEEMNDEIRELAGGTDGNQLSTGGMHTKLNAATMLNQVGESLWIIDGQDFSSLEDLAEGKDIGTLFPASQDKMSASKRWLGFFPETQGSIVVDSGAEEALCYRGKSLLPGGLISICGDFIKGDIVDILNTQGTVIARGQSNYNNSELNKIKGCQSSDIDQILGGSANYASAIHRDNLVILKEETQ</sequence>
<dbReference type="Pfam" id="PF00696">
    <property type="entry name" value="AA_kinase"/>
    <property type="match status" value="1"/>
</dbReference>
<dbReference type="GO" id="GO:0005524">
    <property type="term" value="F:ATP binding"/>
    <property type="evidence" value="ECO:0007669"/>
    <property type="project" value="UniProtKB-KW"/>
</dbReference>
<accession>A6DNR3</accession>
<dbReference type="InterPro" id="IPR005715">
    <property type="entry name" value="Glu_5kinase/COase_Synthase"/>
</dbReference>
<dbReference type="CDD" id="cd21157">
    <property type="entry name" value="PUA_G5K"/>
    <property type="match status" value="1"/>
</dbReference>
<comment type="similarity">
    <text evidence="8">Belongs to the glutamate 5-kinase family.</text>
</comment>
<feature type="binding site" evidence="8">
    <location>
        <position position="156"/>
    </location>
    <ligand>
        <name>substrate</name>
    </ligand>
</feature>
<dbReference type="InterPro" id="IPR036974">
    <property type="entry name" value="PUA_sf"/>
</dbReference>
<dbReference type="SMART" id="SM00359">
    <property type="entry name" value="PUA"/>
    <property type="match status" value="1"/>
</dbReference>
<dbReference type="CDD" id="cd04242">
    <property type="entry name" value="AAK_G5K_ProB"/>
    <property type="match status" value="1"/>
</dbReference>
<dbReference type="FunFam" id="3.40.1160.10:FF:000006">
    <property type="entry name" value="Glutamate 5-kinase"/>
    <property type="match status" value="1"/>
</dbReference>
<comment type="caution">
    <text evidence="8">Lacks conserved residue(s) required for the propagation of feature annotation.</text>
</comment>
<dbReference type="InterPro" id="IPR015947">
    <property type="entry name" value="PUA-like_sf"/>
</dbReference>
<feature type="binding site" evidence="8">
    <location>
        <position position="17"/>
    </location>
    <ligand>
        <name>ATP</name>
        <dbReference type="ChEBI" id="CHEBI:30616"/>
    </ligand>
</feature>
<dbReference type="UniPathway" id="UPA00098">
    <property type="reaction ID" value="UER00359"/>
</dbReference>
<dbReference type="AlphaFoldDB" id="A6DNR3"/>
<feature type="binding site" evidence="8">
    <location>
        <position position="144"/>
    </location>
    <ligand>
        <name>substrate</name>
    </ligand>
</feature>
<dbReference type="PROSITE" id="PS50890">
    <property type="entry name" value="PUA"/>
    <property type="match status" value="1"/>
</dbReference>
<dbReference type="eggNOG" id="COG0263">
    <property type="taxonomic scope" value="Bacteria"/>
</dbReference>
<dbReference type="STRING" id="313628.LNTAR_18785"/>
<dbReference type="GO" id="GO:0004349">
    <property type="term" value="F:glutamate 5-kinase activity"/>
    <property type="evidence" value="ECO:0007669"/>
    <property type="project" value="UniProtKB-UniRule"/>
</dbReference>
<dbReference type="InterPro" id="IPR001057">
    <property type="entry name" value="Glu/AcGlu_kinase"/>
</dbReference>
<dbReference type="InterPro" id="IPR041739">
    <property type="entry name" value="G5K_ProB"/>
</dbReference>
<dbReference type="SUPFAM" id="SSF53633">
    <property type="entry name" value="Carbamate kinase-like"/>
    <property type="match status" value="1"/>
</dbReference>
<keyword evidence="6 8" id="KW-0418">Kinase</keyword>
<dbReference type="Gene3D" id="2.30.130.10">
    <property type="entry name" value="PUA domain"/>
    <property type="match status" value="1"/>
</dbReference>
<reference evidence="10 11" key="1">
    <citation type="journal article" date="2010" name="J. Bacteriol.">
        <title>Genome sequence of Lentisphaera araneosa HTCC2155T, the type species of the order Lentisphaerales in the phylum Lentisphaerae.</title>
        <authorList>
            <person name="Thrash J.C."/>
            <person name="Cho J.C."/>
            <person name="Vergin K.L."/>
            <person name="Morris R.M."/>
            <person name="Giovannoni S.J."/>
        </authorList>
    </citation>
    <scope>NUCLEOTIDE SEQUENCE [LARGE SCALE GENOMIC DNA]</scope>
    <source>
        <strain evidence="10 11">HTCC2155</strain>
    </source>
</reference>
<feature type="binding site" evidence="8">
    <location>
        <position position="57"/>
    </location>
    <ligand>
        <name>substrate</name>
    </ligand>
</feature>
<dbReference type="GO" id="GO:0005829">
    <property type="term" value="C:cytosol"/>
    <property type="evidence" value="ECO:0007669"/>
    <property type="project" value="TreeGrafter"/>
</dbReference>
<dbReference type="PANTHER" id="PTHR43654">
    <property type="entry name" value="GLUTAMATE 5-KINASE"/>
    <property type="match status" value="1"/>
</dbReference>
<evidence type="ECO:0000256" key="1">
    <source>
        <dbReference type="ARBA" id="ARBA00022490"/>
    </source>
</evidence>